<dbReference type="GO" id="GO:0016787">
    <property type="term" value="F:hydrolase activity"/>
    <property type="evidence" value="ECO:0007669"/>
    <property type="project" value="InterPro"/>
</dbReference>
<dbReference type="Gene3D" id="3.40.50.300">
    <property type="entry name" value="P-loop containing nucleotide triphosphate hydrolases"/>
    <property type="match status" value="2"/>
</dbReference>
<dbReference type="EMBL" id="CP035758">
    <property type="protein sequence ID" value="QBD75179.1"/>
    <property type="molecule type" value="Genomic_DNA"/>
</dbReference>
<gene>
    <name evidence="4" type="ORF">EPA93_03895</name>
</gene>
<dbReference type="SUPFAM" id="SSF53335">
    <property type="entry name" value="S-adenosyl-L-methionine-dependent methyltransferases"/>
    <property type="match status" value="1"/>
</dbReference>
<dbReference type="OrthoDB" id="9815272at2"/>
<dbReference type="KEGG" id="kbs:EPA93_03895"/>
<dbReference type="PANTHER" id="PTHR41313">
    <property type="entry name" value="ADENINE-SPECIFIC METHYLTRANSFERASE"/>
    <property type="match status" value="1"/>
</dbReference>
<reference evidence="4 5" key="1">
    <citation type="submission" date="2019-01" db="EMBL/GenBank/DDBJ databases">
        <title>Ktedonosporobacter rubrisoli SCAWS-G2.</title>
        <authorList>
            <person name="Huang Y."/>
            <person name="Yan B."/>
        </authorList>
    </citation>
    <scope>NUCLEOTIDE SEQUENCE [LARGE SCALE GENOMIC DNA]</scope>
    <source>
        <strain evidence="4 5">SCAWS-G2</strain>
    </source>
</reference>
<dbReference type="InterPro" id="IPR006935">
    <property type="entry name" value="Helicase/UvrB_N"/>
</dbReference>
<dbReference type="Gene3D" id="3.40.50.150">
    <property type="entry name" value="Vaccinia Virus protein VP39"/>
    <property type="match status" value="1"/>
</dbReference>
<dbReference type="SUPFAM" id="SSF52540">
    <property type="entry name" value="P-loop containing nucleoside triphosphate hydrolases"/>
    <property type="match status" value="2"/>
</dbReference>
<protein>
    <submittedName>
        <fullName evidence="4">N-domain protein, SNF2 family</fullName>
    </submittedName>
</protein>
<evidence type="ECO:0000259" key="3">
    <source>
        <dbReference type="SMART" id="SM00487"/>
    </source>
</evidence>
<evidence type="ECO:0000256" key="1">
    <source>
        <dbReference type="SAM" id="Coils"/>
    </source>
</evidence>
<dbReference type="InterPro" id="IPR014001">
    <property type="entry name" value="Helicase_ATP-bd"/>
</dbReference>
<dbReference type="InterPro" id="IPR029063">
    <property type="entry name" value="SAM-dependent_MTases_sf"/>
</dbReference>
<feature type="compositionally biased region" description="Polar residues" evidence="2">
    <location>
        <begin position="111"/>
        <end position="126"/>
    </location>
</feature>
<name>A0A4P6JJB1_KTERU</name>
<evidence type="ECO:0000256" key="2">
    <source>
        <dbReference type="SAM" id="MobiDB-lite"/>
    </source>
</evidence>
<feature type="compositionally biased region" description="Low complexity" evidence="2">
    <location>
        <begin position="218"/>
        <end position="228"/>
    </location>
</feature>
<dbReference type="SMART" id="SM00487">
    <property type="entry name" value="DEXDc"/>
    <property type="match status" value="1"/>
</dbReference>
<evidence type="ECO:0000313" key="4">
    <source>
        <dbReference type="EMBL" id="QBD75179.1"/>
    </source>
</evidence>
<dbReference type="InterPro" id="IPR052933">
    <property type="entry name" value="DNA_Protect_Modify"/>
</dbReference>
<feature type="coiled-coil region" evidence="1">
    <location>
        <begin position="1792"/>
        <end position="1819"/>
    </location>
</feature>
<feature type="domain" description="Helicase ATP-binding" evidence="3">
    <location>
        <begin position="1050"/>
        <end position="1320"/>
    </location>
</feature>
<dbReference type="Pfam" id="PF04851">
    <property type="entry name" value="ResIII"/>
    <property type="match status" value="1"/>
</dbReference>
<dbReference type="Proteomes" id="UP000290365">
    <property type="component" value="Chromosome"/>
</dbReference>
<organism evidence="4 5">
    <name type="scientific">Ktedonosporobacter rubrisoli</name>
    <dbReference type="NCBI Taxonomy" id="2509675"/>
    <lineage>
        <taxon>Bacteria</taxon>
        <taxon>Bacillati</taxon>
        <taxon>Chloroflexota</taxon>
        <taxon>Ktedonobacteria</taxon>
        <taxon>Ktedonobacterales</taxon>
        <taxon>Ktedonosporobacteraceae</taxon>
        <taxon>Ktedonosporobacter</taxon>
    </lineage>
</organism>
<dbReference type="RefSeq" id="WP_129885778.1">
    <property type="nucleotide sequence ID" value="NZ_CP035758.1"/>
</dbReference>
<dbReference type="PANTHER" id="PTHR41313:SF1">
    <property type="entry name" value="DNA METHYLASE ADENINE-SPECIFIC DOMAIN-CONTAINING PROTEIN"/>
    <property type="match status" value="1"/>
</dbReference>
<feature type="compositionally biased region" description="Basic residues" evidence="2">
    <location>
        <begin position="145"/>
        <end position="156"/>
    </location>
</feature>
<feature type="coiled-coil region" evidence="1">
    <location>
        <begin position="1172"/>
        <end position="1223"/>
    </location>
</feature>
<evidence type="ECO:0000313" key="5">
    <source>
        <dbReference type="Proteomes" id="UP000290365"/>
    </source>
</evidence>
<dbReference type="GO" id="GO:0005524">
    <property type="term" value="F:ATP binding"/>
    <property type="evidence" value="ECO:0007669"/>
    <property type="project" value="InterPro"/>
</dbReference>
<proteinExistence type="predicted"/>
<dbReference type="GO" id="GO:0003677">
    <property type="term" value="F:DNA binding"/>
    <property type="evidence" value="ECO:0007669"/>
    <property type="project" value="InterPro"/>
</dbReference>
<keyword evidence="5" id="KW-1185">Reference proteome</keyword>
<dbReference type="InterPro" id="IPR027417">
    <property type="entry name" value="P-loop_NTPase"/>
</dbReference>
<accession>A0A4P6JJB1</accession>
<dbReference type="CDD" id="cd02440">
    <property type="entry name" value="AdoMet_MTases"/>
    <property type="match status" value="1"/>
</dbReference>
<feature type="region of interest" description="Disordered" evidence="2">
    <location>
        <begin position="1856"/>
        <end position="1879"/>
    </location>
</feature>
<feature type="region of interest" description="Disordered" evidence="2">
    <location>
        <begin position="80"/>
        <end position="284"/>
    </location>
</feature>
<keyword evidence="1" id="KW-0175">Coiled coil</keyword>
<sequence>MAVAAPPETPPVRKKRKSRALPVGLEQHRLETLFSLPDIQAQPTPLPVPAIEARSSYVAPPGQVSQLDFFALAEQEPDAGSWKSSLCNGGAASRAARGRRKTKKSTVLPEGTTQLTLDDLFASTSPFAWPEPEASQQPEEVYRPAPRRRTKEKKKTGLPEGMEQPTLFAASGEAATSATPTLEGELAYERPEPRQQAQPRRPEQPDFDALAEPLSETAGAIPEGEPPGNGAGEDSAAHHRPGVRADSGEEDELPGSQGDDSESVLSAGRRIVLDEPESELTPSRDFRITEAHGVGSGGLHEKARANIAAIRCLKTLEAENREATTEEKAVLVRYSGWGALAQVFEPEWKLRPEWKVPATELQQLLTEEEYRSAKATTPNAHFTSPLVITAIWKGLEKLGVKRDACVLEPSMGIGHFFGLMPESLQGCQRTGVELDSLTARIAKQLYPDSRIFHKGFEETALPDNYFDVAVGNVPFGDYGVHDPDEKLKKFTHPIHDYFFAKTLTKLRPGGIMALVTSRYTMDKKDDIIRKHLAQQADLIGAVRLPNTAFKGNAGTEVVTDILFLRKRAAGKEAAGEAWTESQTVKVEGREVFLNEYYIHHPERMLGELTLKGSMHRDKELTLSGELTPEKLEAAMRALPGGVLTPRAKGRSPPALPIADPEAFSGVKDGAYTQVDGKIVIRTGHSFTPTALSASASARVRGLMQVRDAVREVFRTQLDDAPDAAITRARAELNRAYDRFTRQYGCIHDKENLRVFTCDPDHPLLLSLEDYNAEKKSAAKTLIFTQRTLQRAKPLEHVESASEALAISLNETGAIDWQRMASLTGNSVKVMQAELEGQVYLNPEGDWETADEYLSGDVRRKLKVAEDAAGLHAQYRPNVLALKEVQPPDIQPGDINARLGASWIPRNDIRDFIAGLLQVSQDQVKVGHSGLIATWSVDLGQYAAQSVSNSTTWGTRRMDAASLVETALNMKTPTIQDTDADGKTTVNQTETIAAREMQQKLKDRFARWIWEDPERTERLARAYNDRFNNIRLRTYDGSHLTLPGMNRVGLRGNDLDPHQKNAVWRILQTRNALIGHCVGAGKTATCTAACMELKRLGLRSKPMIVVPNHLVEQWGAAFLQLYPHANIFVAGKEFFEEGKREKAMARIASGNYDAVILSHKSFEKLPVADRTFQRFVQQQLDALEDAILEAKADRGGNRSVVKDLEKAKKRLEAKIKNRAGREKKDDGVTFEELGIDQIIVDEADLFKNLSFTTKMGRLAGIPNSESNRALDMFMKTRYVSERGGGITFATGTPISNTMAEMYTLMRYLAPEQLEAAGVAHFDAWAANFGEAVTALELAPDGSGYRMNTRFAKFVNLPELLSQFRTFADIQTAQMLKLPRPKLEGGKPQVMVSPASPALKEYVSGLVRRAKLIRQGTVDPWIDNMLKITGDGRKAALDMRLVGQENGAGQDTKVRQAIDNIFRIWKTTAGKKSTQVVFCDMSTPAPGKFNVYDEIKTHLIARGIPEKEIAFIHDADTDARKKTLFDAVNAGRVRILLGSTEKMGAGTNVQKKLKAKHDLDCPWRPRDMEQRDGRILRQGNENESVEIYRYVTEGSFDAYMWQTLETKQRFISQIMSGDVTVREAEDLESSALNFAEIKAIASGNPAVMEKVRIDTEVRRLDMLRAAHINQQYEIGQEVRALPGRIERVKQSLAALRADIATRDAHGGEKFTMTIGDKEYTGKNAREEAGKALTQAITSALWEDSEKLMSRGHTKGFEIWSRPSRREGGMPELYLRGASAYYEVNFNPENPLGTIASIEHALRNLDRDAEKEQATCGRMEKALTDFREQLTRPFEHEEKLRELFVRQQDINKQLDLDKGDVQAAAANDNAPQEEEEKAQEGYVSRLEAGRGKVRARVAEPAA</sequence>
<feature type="region of interest" description="Disordered" evidence="2">
    <location>
        <begin position="1"/>
        <end position="21"/>
    </location>
</feature>